<feature type="region of interest" description="Disordered" evidence="2">
    <location>
        <begin position="465"/>
        <end position="503"/>
    </location>
</feature>
<evidence type="ECO:0000313" key="3">
    <source>
        <dbReference type="EMBL" id="OCF53922.1"/>
    </source>
</evidence>
<name>A0A1B9IED4_9TREE</name>
<feature type="region of interest" description="Disordered" evidence="2">
    <location>
        <begin position="178"/>
        <end position="253"/>
    </location>
</feature>
<feature type="compositionally biased region" description="Low complexity" evidence="2">
    <location>
        <begin position="55"/>
        <end position="64"/>
    </location>
</feature>
<reference evidence="3" key="1">
    <citation type="submission" date="2013-07" db="EMBL/GenBank/DDBJ databases">
        <title>The Genome Sequence of Cryptococcus pinus CBS10737.</title>
        <authorList>
            <consortium name="The Broad Institute Genome Sequencing Platform"/>
            <person name="Cuomo C."/>
            <person name="Litvintseva A."/>
            <person name="Chen Y."/>
            <person name="Heitman J."/>
            <person name="Sun S."/>
            <person name="Springer D."/>
            <person name="Dromer F."/>
            <person name="Young S.K."/>
            <person name="Zeng Q."/>
            <person name="Gargeya S."/>
            <person name="Fitzgerald M."/>
            <person name="Abouelleil A."/>
            <person name="Alvarado L."/>
            <person name="Berlin A.M."/>
            <person name="Chapman S.B."/>
            <person name="Dewar J."/>
            <person name="Goldberg J."/>
            <person name="Griggs A."/>
            <person name="Gujja S."/>
            <person name="Hansen M."/>
            <person name="Howarth C."/>
            <person name="Imamovic A."/>
            <person name="Larimer J."/>
            <person name="McCowan C."/>
            <person name="Murphy C."/>
            <person name="Pearson M."/>
            <person name="Priest M."/>
            <person name="Roberts A."/>
            <person name="Saif S."/>
            <person name="Shea T."/>
            <person name="Sykes S."/>
            <person name="Wortman J."/>
            <person name="Nusbaum C."/>
            <person name="Birren B."/>
        </authorList>
    </citation>
    <scope>NUCLEOTIDE SEQUENCE [LARGE SCALE GENOMIC DNA]</scope>
    <source>
        <strain evidence="3">CBS 10737</strain>
    </source>
</reference>
<feature type="compositionally biased region" description="Polar residues" evidence="2">
    <location>
        <begin position="564"/>
        <end position="585"/>
    </location>
</feature>
<reference evidence="3" key="2">
    <citation type="submission" date="2016-07" db="EMBL/GenBank/DDBJ databases">
        <title>Evolution of pathogenesis and genome organization in the Tremellales.</title>
        <authorList>
            <person name="Cuomo C."/>
            <person name="Litvintseva A."/>
            <person name="Heitman J."/>
            <person name="Chen Y."/>
            <person name="Sun S."/>
            <person name="Springer D."/>
            <person name="Dromer F."/>
            <person name="Young S."/>
            <person name="Zeng Q."/>
            <person name="Chapman S."/>
            <person name="Gujja S."/>
            <person name="Saif S."/>
            <person name="Birren B."/>
        </authorList>
    </citation>
    <scope>NUCLEOTIDE SEQUENCE</scope>
    <source>
        <strain evidence="3">CBS 10737</strain>
    </source>
</reference>
<feature type="region of interest" description="Disordered" evidence="2">
    <location>
        <begin position="296"/>
        <end position="341"/>
    </location>
</feature>
<dbReference type="OrthoDB" id="3366922at2759"/>
<feature type="coiled-coil region" evidence="1">
    <location>
        <begin position="413"/>
        <end position="458"/>
    </location>
</feature>
<feature type="region of interest" description="Disordered" evidence="2">
    <location>
        <begin position="536"/>
        <end position="596"/>
    </location>
</feature>
<feature type="compositionally biased region" description="Polar residues" evidence="2">
    <location>
        <begin position="189"/>
        <end position="203"/>
    </location>
</feature>
<feature type="compositionally biased region" description="Low complexity" evidence="2">
    <location>
        <begin position="474"/>
        <end position="486"/>
    </location>
</feature>
<organism evidence="3">
    <name type="scientific">Kwoniella pini CBS 10737</name>
    <dbReference type="NCBI Taxonomy" id="1296096"/>
    <lineage>
        <taxon>Eukaryota</taxon>
        <taxon>Fungi</taxon>
        <taxon>Dikarya</taxon>
        <taxon>Basidiomycota</taxon>
        <taxon>Agaricomycotina</taxon>
        <taxon>Tremellomycetes</taxon>
        <taxon>Tremellales</taxon>
        <taxon>Cryptococcaceae</taxon>
        <taxon>Kwoniella</taxon>
    </lineage>
</organism>
<dbReference type="EMBL" id="KI894007">
    <property type="protein sequence ID" value="OCF53922.1"/>
    <property type="molecule type" value="Genomic_DNA"/>
</dbReference>
<keyword evidence="1" id="KW-0175">Coiled coil</keyword>
<evidence type="ECO:0000256" key="1">
    <source>
        <dbReference type="SAM" id="Coils"/>
    </source>
</evidence>
<dbReference type="AlphaFoldDB" id="A0A1B9IED4"/>
<feature type="compositionally biased region" description="Polar residues" evidence="2">
    <location>
        <begin position="309"/>
        <end position="325"/>
    </location>
</feature>
<sequence length="1162" mass="128905">MSDPFDEDDGFFDNPETLGLLDAVEEKAIQASQQAPPKNRFTQPIRHVLAKPRNSPTSSIASSSTNKLKKEPRPVNTEPGIRGTGFGWEIGGKRSFDVERHIDNAKQREAYWNAGRDEEDESPPVDVVMDGSGRYELSTQVRNNNNNAVNGRMESKNGVNTEEAVITDNRRAQPSILGESLGLAGPGPTGSQNQRMIRQQSQDAIAARRRAMQAAASTVGNEAQSFRRPLLSRSNSSSSTGSSSLPHHDINRQSNAPAQNRFANQVPPKESKFHNNRSLSRSVSAGAQIFNRNAHGNAIAGPSRLPTIPSESQSHTGSNEANGSISEGRDTSAPPLSQGSAARAAAIELEIERRKRQELEAELAALRSQAQVESSKSGRINIDANEGDEDYRKKVKELQSQVWAAKGEAEIVRRAQREEHQRHLAELERLKLTIENKEQQLKDRGEQAKRQVENIKHQAVFSNHAAHNSASKVRQQSQRFPPSQSQYRGFPTPVKNGSPSRRRGVADEMFTPLIQSAKGKGKAPISGPNFGGFNNAFAASPSVGPRTKRQKTADKSSPPASPNRAVSPSPFNNSLEPARSQTTPGSIGGQDEDIDWGDHILPLNQDAIPDQNDQVMDEVKDHRAELLYHLFHHVTLSIFQYDLGSSTEPTLYRLMNYRPSITSEGHEIYTSRCSEILKACGDTELTFDELEAIIVDSLCDMMDYIVKIVLNIERVSLDEVSFGLHCRLIAVYCNIICLLSSSLLLFPSLLRVLVNNNTTENLRSTIHILYADSPRIAAFKDRMRVKQAVDEHCDREETTNEKSKKEPRETDTWYIELADRIAELAGIICHVSETSSWKADELVDIILGLTSIHQEPFVVQRGIELFYVASQQACNFRSLVMSSDKYKLPSSPNESPVVERLSRYLINPLATASEAEALHMSNLALTGLCMLSISHSDAVIIMAAKSILVPALIIVVQRESTKLYGIYGVLQDYKAALSLLIPALSLLHQLVFPAPISIPNQSQSQQQHGEIIESIPEDELPAGIDLPERVNHAASTREFNGLQHLFVSAFGVMAYSQIDEEIVEEVEQRSIQYLSGDLLENVVEGPEGDAIYELYVPLEEEDEESVLQQNGKDDLEENEEIGRMEIDHQNNEQVDMEVYKEMGRDFSEIIEIDDDDDDDDGD</sequence>
<accession>A0A1B9IED4</accession>
<feature type="region of interest" description="Disordered" evidence="2">
    <location>
        <begin position="28"/>
        <end position="90"/>
    </location>
</feature>
<gene>
    <name evidence="3" type="ORF">I206_01229</name>
</gene>
<proteinExistence type="predicted"/>
<feature type="compositionally biased region" description="Low complexity" evidence="2">
    <location>
        <begin position="226"/>
        <end position="245"/>
    </location>
</feature>
<feature type="coiled-coil region" evidence="1">
    <location>
        <begin position="342"/>
        <end position="376"/>
    </location>
</feature>
<protein>
    <submittedName>
        <fullName evidence="3">Uncharacterized protein</fullName>
    </submittedName>
</protein>
<evidence type="ECO:0000256" key="2">
    <source>
        <dbReference type="SAM" id="MobiDB-lite"/>
    </source>
</evidence>
<feature type="compositionally biased region" description="Polar residues" evidence="2">
    <location>
        <begin position="30"/>
        <end position="42"/>
    </location>
</feature>